<evidence type="ECO:0000313" key="3">
    <source>
        <dbReference type="Proteomes" id="UP000069697"/>
    </source>
</evidence>
<reference evidence="2 3" key="1">
    <citation type="journal article" date="2016" name="Genome Announc.">
        <title>Draft Genome Sequence of Paenibacillus amylolyticus Heshi-A3, Isolated from Fermented Rice Bran in a Japanese Fermented Seafood Dish.</title>
        <authorList>
            <person name="Akuzawa S."/>
            <person name="Nagaoka J."/>
            <person name="Kanekatsu M."/>
            <person name="Kubota E."/>
            <person name="Ohtake R."/>
            <person name="Suzuki T."/>
            <person name="Kanesaki Y."/>
        </authorList>
    </citation>
    <scope>NUCLEOTIDE SEQUENCE [LARGE SCALE GENOMIC DNA]</scope>
    <source>
        <strain evidence="2 3">Heshi-A3</strain>
    </source>
</reference>
<gene>
    <name evidence="2" type="ORF">PAHA3_2099</name>
</gene>
<accession>A0A124DXS9</accession>
<sequence>MMKFVKNAFWNDNDGFSAKDFLMVLFSGLFALFLLIAFFAPFFGVAVSAVSVGAINSLSTVVMTIVGGIFAVQTVKELKTTNSETPFTVPEHSLVESVLTVEGTKVDNTPKIQ</sequence>
<proteinExistence type="predicted"/>
<dbReference type="Proteomes" id="UP000069697">
    <property type="component" value="Unassembled WGS sequence"/>
</dbReference>
<organism evidence="2 3">
    <name type="scientific">Paenibacillus amylolyticus</name>
    <dbReference type="NCBI Taxonomy" id="1451"/>
    <lineage>
        <taxon>Bacteria</taxon>
        <taxon>Bacillati</taxon>
        <taxon>Bacillota</taxon>
        <taxon>Bacilli</taxon>
        <taxon>Bacillales</taxon>
        <taxon>Paenibacillaceae</taxon>
        <taxon>Paenibacillus</taxon>
    </lineage>
</organism>
<name>A0A124DXS9_PAEAM</name>
<evidence type="ECO:0000313" key="2">
    <source>
        <dbReference type="EMBL" id="GAS82025.1"/>
    </source>
</evidence>
<reference evidence="3" key="2">
    <citation type="submission" date="2016-01" db="EMBL/GenBank/DDBJ databases">
        <title>Draft Genome Sequence of Paenibacillus amylolyticus Heshi-A3 that Was Isolated from Fermented Rice Bran with Aging Salted Mackerel, Which Was Named Heshiko as Traditional Fermented Seafood in Japan.</title>
        <authorList>
            <person name="Akuzawa S."/>
            <person name="Nakagawa J."/>
            <person name="Kanekatsu T."/>
            <person name="Kubota E."/>
            <person name="Ohtake R."/>
            <person name="Suzuki T."/>
            <person name="Kanesaki Y."/>
        </authorList>
    </citation>
    <scope>NUCLEOTIDE SEQUENCE [LARGE SCALE GENOMIC DNA]</scope>
    <source>
        <strain evidence="3">Heshi-A3</strain>
    </source>
</reference>
<keyword evidence="1" id="KW-0812">Transmembrane</keyword>
<comment type="caution">
    <text evidence="2">The sequence shown here is derived from an EMBL/GenBank/DDBJ whole genome shotgun (WGS) entry which is preliminary data.</text>
</comment>
<dbReference type="EMBL" id="BCNV01000001">
    <property type="protein sequence ID" value="GAS82025.1"/>
    <property type="molecule type" value="Genomic_DNA"/>
</dbReference>
<feature type="transmembrane region" description="Helical" evidence="1">
    <location>
        <begin position="21"/>
        <end position="43"/>
    </location>
</feature>
<dbReference type="AlphaFoldDB" id="A0A124DXS9"/>
<feature type="transmembrane region" description="Helical" evidence="1">
    <location>
        <begin position="49"/>
        <end position="72"/>
    </location>
</feature>
<dbReference type="RefSeq" id="WP_062834640.1">
    <property type="nucleotide sequence ID" value="NZ_BCNV01000001.1"/>
</dbReference>
<evidence type="ECO:0000256" key="1">
    <source>
        <dbReference type="SAM" id="Phobius"/>
    </source>
</evidence>
<keyword evidence="1" id="KW-0472">Membrane</keyword>
<keyword evidence="1" id="KW-1133">Transmembrane helix</keyword>
<protein>
    <submittedName>
        <fullName evidence="2">Uncharacterized protein</fullName>
    </submittedName>
</protein>